<dbReference type="GO" id="GO:0005886">
    <property type="term" value="C:plasma membrane"/>
    <property type="evidence" value="ECO:0007669"/>
    <property type="project" value="UniProtKB-SubCell"/>
</dbReference>
<accession>A0A1C7EFW3</accession>
<dbReference type="InterPro" id="IPR043149">
    <property type="entry name" value="TagF_N"/>
</dbReference>
<dbReference type="InterPro" id="IPR007554">
    <property type="entry name" value="Glycerophosphate_synth"/>
</dbReference>
<evidence type="ECO:0000256" key="3">
    <source>
        <dbReference type="ARBA" id="ARBA00022475"/>
    </source>
</evidence>
<reference evidence="7" key="1">
    <citation type="submission" date="2016-10" db="EMBL/GenBank/DDBJ databases">
        <authorList>
            <person name="See-Too W.S."/>
        </authorList>
    </citation>
    <scope>NUCLEOTIDE SEQUENCE</scope>
    <source>
        <strain evidence="7">DSM 22276</strain>
    </source>
</reference>
<evidence type="ECO:0000256" key="1">
    <source>
        <dbReference type="ARBA" id="ARBA00004202"/>
    </source>
</evidence>
<dbReference type="KEGG" id="pdg:BCM40_04090"/>
<dbReference type="EMBL" id="CP016543">
    <property type="protein sequence ID" value="ANU22585.1"/>
    <property type="molecule type" value="Genomic_DNA"/>
</dbReference>
<dbReference type="GO" id="GO:0047355">
    <property type="term" value="F:CDP-glycerol glycerophosphotransferase activity"/>
    <property type="evidence" value="ECO:0007669"/>
    <property type="project" value="InterPro"/>
</dbReference>
<comment type="similarity">
    <text evidence="2">Belongs to the CDP-glycerol glycerophosphotransferase family.</text>
</comment>
<dbReference type="OrthoDB" id="396512at2"/>
<organism evidence="7 8">
    <name type="scientific">Planococcus donghaensis</name>
    <dbReference type="NCBI Taxonomy" id="414778"/>
    <lineage>
        <taxon>Bacteria</taxon>
        <taxon>Bacillati</taxon>
        <taxon>Bacillota</taxon>
        <taxon>Bacilli</taxon>
        <taxon>Bacillales</taxon>
        <taxon>Caryophanaceae</taxon>
        <taxon>Planococcus</taxon>
    </lineage>
</organism>
<evidence type="ECO:0000313" key="7">
    <source>
        <dbReference type="EMBL" id="ANU22585.1"/>
    </source>
</evidence>
<dbReference type="Gene3D" id="3.40.50.11820">
    <property type="match status" value="1"/>
</dbReference>
<gene>
    <name evidence="7" type="ORF">BCM40_04090</name>
</gene>
<evidence type="ECO:0000313" key="8">
    <source>
        <dbReference type="Proteomes" id="UP000092495"/>
    </source>
</evidence>
<keyword evidence="3" id="KW-1003">Cell membrane</keyword>
<dbReference type="InterPro" id="IPR043148">
    <property type="entry name" value="TagF_C"/>
</dbReference>
<proteinExistence type="inferred from homology"/>
<dbReference type="Gene3D" id="3.40.50.12580">
    <property type="match status" value="1"/>
</dbReference>
<evidence type="ECO:0000256" key="2">
    <source>
        <dbReference type="ARBA" id="ARBA00010488"/>
    </source>
</evidence>
<dbReference type="SUPFAM" id="SSF53756">
    <property type="entry name" value="UDP-Glycosyltransferase/glycogen phosphorylase"/>
    <property type="match status" value="1"/>
</dbReference>
<dbReference type="AlphaFoldDB" id="A0A1C7EFW3"/>
<keyword evidence="6" id="KW-0472">Membrane</keyword>
<comment type="subcellular location">
    <subcellularLocation>
        <location evidence="1">Cell membrane</location>
        <topology evidence="1">Peripheral membrane protein</topology>
    </subcellularLocation>
</comment>
<name>A0A1C7EFW3_9BACL</name>
<protein>
    <submittedName>
        <fullName evidence="7">Teichoic acid biosynthesis protein</fullName>
    </submittedName>
</protein>
<dbReference type="GO" id="GO:0019350">
    <property type="term" value="P:teichoic acid biosynthetic process"/>
    <property type="evidence" value="ECO:0007669"/>
    <property type="project" value="UniProtKB-KW"/>
</dbReference>
<evidence type="ECO:0000256" key="5">
    <source>
        <dbReference type="ARBA" id="ARBA00022944"/>
    </source>
</evidence>
<dbReference type="STRING" id="414778.BCM40_04090"/>
<evidence type="ECO:0000256" key="4">
    <source>
        <dbReference type="ARBA" id="ARBA00022679"/>
    </source>
</evidence>
<keyword evidence="4" id="KW-0808">Transferase</keyword>
<keyword evidence="5" id="KW-0777">Teichoic acid biosynthesis</keyword>
<evidence type="ECO:0000256" key="6">
    <source>
        <dbReference type="ARBA" id="ARBA00023136"/>
    </source>
</evidence>
<dbReference type="Proteomes" id="UP000092495">
    <property type="component" value="Chromosome"/>
</dbReference>
<dbReference type="RefSeq" id="WP_065525688.1">
    <property type="nucleotide sequence ID" value="NZ_CP016543.2"/>
</dbReference>
<dbReference type="Pfam" id="PF04464">
    <property type="entry name" value="Glyphos_transf"/>
    <property type="match status" value="1"/>
</dbReference>
<sequence>MILKRVKNKVKRILVKRVEVEEYYFDEQNLLFQFQLSNFFTRKKIAKAEFLVNEEVYPLTCKFVGKNSLVVSLPKHLLSSVTSSSSIQLTINNKKIWITEHDMYKAGDFQESILIANKLLSTKVKKNIIINNRFADFFFMDRSIKAIVNSVQYENLSMTIELPNSVSEDVESIELYAFNNFQFRVLTGKREAGHNPFVFEDFSEMAAGLWRVFLYADNKLYSVKLEDEFNDSFNSYHHQYKILRRDSFLYMELQPHAMETDSISIEEKQVSEFLLSFSLGDKVPNVEYSLQVDEPKSGLLETYPLNNKNGLFQTVLPMNNLLDNLFVKRFFLVEHSEEPKVYRFSLDKRTLQNTTTRYKVISNSQLVKLKFYRRKDLSLGLAMTPAKLKKSIREVTDFKIEGIIGSIEEFIGSKAYLLIEDRASQESLQVPISGEFSIDFKSLDLIGIKSKDKTVLDLFVVIENNSQEVIRKEKIRYTKAQYKKDNYYSYMKQLDDNGNEHHFMITTTPFNNVKVESFTVRKDVEIPQDTQTKDENVWLMGERTNTAQDNGIVFFKWLQKHTTIEAYYVIEEDSTDYEHIKHLPNVLIFGSDRHFEIAFKAKVLLGTHDLENILPYKPAKGFFGYEETIKIFLQHGVLGRKNVEYHKKNYDMPFDLFIVSSEPEKKVIVMDEMGYDDHEVVATGLARFDNLIQVDPPKDILLMPTWRDWINTDEQFLKSEYFMAYSNLIQNEKLLGLLEEYNVNINFYPHYRAQDYFQSEIEDMHERIKFIPLGSQTVQQLLIDHALLITDYSSVSFDFTLLNKPVVYYHFDVERFFRKGILRPIEETFIGGIGSFEEELVTIIEDRIKSNFANFEYEITGIIKYQDQNNSRRIYDEVQKLLEAKRSS</sequence>
<keyword evidence="8" id="KW-1185">Reference proteome</keyword>